<evidence type="ECO:0000313" key="4">
    <source>
        <dbReference type="EMBL" id="KAF2189041.1"/>
    </source>
</evidence>
<name>A0A6A6EB12_9PEZI</name>
<dbReference type="InterPro" id="IPR049884">
    <property type="entry name" value="Scytalone_dh"/>
</dbReference>
<sequence>MISASKASIPSSQQLYTRSNIALPEYLALSRITFEWADSYDSRQFDRLEAILAPEVTLDYSEALGQRPVTMRKSDFMKLSSNPNQLGGLVGCIHHIGGSKYDRTGPDTVTGYHQVRTEYKRYKTQEKKEVEAEGHGLTLMVHWYKKIDGAWELTGTKPEVRMNEFNFEKIFTKGSKPKI</sequence>
<dbReference type="GO" id="GO:0016829">
    <property type="term" value="F:lyase activity"/>
    <property type="evidence" value="ECO:0007669"/>
    <property type="project" value="UniProtKB-KW"/>
</dbReference>
<evidence type="ECO:0000256" key="1">
    <source>
        <dbReference type="ARBA" id="ARBA00008584"/>
    </source>
</evidence>
<evidence type="ECO:0000256" key="2">
    <source>
        <dbReference type="ARBA" id="ARBA00023239"/>
    </source>
</evidence>
<protein>
    <submittedName>
        <fullName evidence="4">NTF2-like protein</fullName>
    </submittedName>
</protein>
<reference evidence="4" key="1">
    <citation type="journal article" date="2020" name="Stud. Mycol.">
        <title>101 Dothideomycetes genomes: a test case for predicting lifestyles and emergence of pathogens.</title>
        <authorList>
            <person name="Haridas S."/>
            <person name="Albert R."/>
            <person name="Binder M."/>
            <person name="Bloem J."/>
            <person name="Labutti K."/>
            <person name="Salamov A."/>
            <person name="Andreopoulos B."/>
            <person name="Baker S."/>
            <person name="Barry K."/>
            <person name="Bills G."/>
            <person name="Bluhm B."/>
            <person name="Cannon C."/>
            <person name="Castanera R."/>
            <person name="Culley D."/>
            <person name="Daum C."/>
            <person name="Ezra D."/>
            <person name="Gonzalez J."/>
            <person name="Henrissat B."/>
            <person name="Kuo A."/>
            <person name="Liang C."/>
            <person name="Lipzen A."/>
            <person name="Lutzoni F."/>
            <person name="Magnuson J."/>
            <person name="Mondo S."/>
            <person name="Nolan M."/>
            <person name="Ohm R."/>
            <person name="Pangilinan J."/>
            <person name="Park H.-J."/>
            <person name="Ramirez L."/>
            <person name="Alfaro M."/>
            <person name="Sun H."/>
            <person name="Tritt A."/>
            <person name="Yoshinaga Y."/>
            <person name="Zwiers L.-H."/>
            <person name="Turgeon B."/>
            <person name="Goodwin S."/>
            <person name="Spatafora J."/>
            <person name="Crous P."/>
            <person name="Grigoriev I."/>
        </authorList>
    </citation>
    <scope>NUCLEOTIDE SEQUENCE</scope>
    <source>
        <strain evidence="4">CBS 207.26</strain>
    </source>
</reference>
<dbReference type="SUPFAM" id="SSF54427">
    <property type="entry name" value="NTF2-like"/>
    <property type="match status" value="1"/>
</dbReference>
<evidence type="ECO:0000313" key="5">
    <source>
        <dbReference type="Proteomes" id="UP000800200"/>
    </source>
</evidence>
<proteinExistence type="inferred from homology"/>
<organism evidence="4 5">
    <name type="scientific">Zopfia rhizophila CBS 207.26</name>
    <dbReference type="NCBI Taxonomy" id="1314779"/>
    <lineage>
        <taxon>Eukaryota</taxon>
        <taxon>Fungi</taxon>
        <taxon>Dikarya</taxon>
        <taxon>Ascomycota</taxon>
        <taxon>Pezizomycotina</taxon>
        <taxon>Dothideomycetes</taxon>
        <taxon>Dothideomycetes incertae sedis</taxon>
        <taxon>Zopfiaceae</taxon>
        <taxon>Zopfia</taxon>
    </lineage>
</organism>
<comment type="similarity">
    <text evidence="1">Belongs to the scytalone dehydratase family.</text>
</comment>
<feature type="domain" description="Scytalone dehydratase-like" evidence="3">
    <location>
        <begin position="21"/>
        <end position="175"/>
    </location>
</feature>
<keyword evidence="5" id="KW-1185">Reference proteome</keyword>
<dbReference type="AlphaFoldDB" id="A0A6A6EB12"/>
<keyword evidence="2" id="KW-0456">Lyase</keyword>
<dbReference type="EMBL" id="ML994622">
    <property type="protein sequence ID" value="KAF2189041.1"/>
    <property type="molecule type" value="Genomic_DNA"/>
</dbReference>
<dbReference type="Proteomes" id="UP000800200">
    <property type="component" value="Unassembled WGS sequence"/>
</dbReference>
<evidence type="ECO:0000259" key="3">
    <source>
        <dbReference type="Pfam" id="PF02982"/>
    </source>
</evidence>
<dbReference type="InterPro" id="IPR032710">
    <property type="entry name" value="NTF2-like_dom_sf"/>
</dbReference>
<dbReference type="OrthoDB" id="3728618at2759"/>
<gene>
    <name evidence="4" type="ORF">K469DRAFT_659997</name>
</gene>
<dbReference type="Pfam" id="PF02982">
    <property type="entry name" value="Scytalone_dh"/>
    <property type="match status" value="1"/>
</dbReference>
<accession>A0A6A6EB12</accession>
<dbReference type="Gene3D" id="3.10.450.50">
    <property type="match status" value="1"/>
</dbReference>